<dbReference type="GO" id="GO:0140664">
    <property type="term" value="F:ATP-dependent DNA damage sensor activity"/>
    <property type="evidence" value="ECO:0007669"/>
    <property type="project" value="InterPro"/>
</dbReference>
<dbReference type="GO" id="GO:0030983">
    <property type="term" value="F:mismatched DNA binding"/>
    <property type="evidence" value="ECO:0007669"/>
    <property type="project" value="InterPro"/>
</dbReference>
<dbReference type="PANTHER" id="PTHR10073:SF12">
    <property type="entry name" value="DNA MISMATCH REPAIR PROTEIN MLH1"/>
    <property type="match status" value="1"/>
</dbReference>
<dbReference type="InterPro" id="IPR014762">
    <property type="entry name" value="DNA_mismatch_repair_CS"/>
</dbReference>
<dbReference type="Gene3D" id="3.30.565.10">
    <property type="entry name" value="Histidine kinase-like ATPase, C-terminal domain"/>
    <property type="match status" value="1"/>
</dbReference>
<dbReference type="GO" id="GO:0032300">
    <property type="term" value="C:mismatch repair complex"/>
    <property type="evidence" value="ECO:0007669"/>
    <property type="project" value="InterPro"/>
</dbReference>
<comment type="similarity">
    <text evidence="1">Belongs to the DNA mismatch repair MutL/HexB family.</text>
</comment>
<dbReference type="InterPro" id="IPR014790">
    <property type="entry name" value="MutL_C"/>
</dbReference>
<evidence type="ECO:0000313" key="6">
    <source>
        <dbReference type="EMBL" id="EKC54708.1"/>
    </source>
</evidence>
<dbReference type="InterPro" id="IPR037198">
    <property type="entry name" value="MutL_C_sf"/>
</dbReference>
<evidence type="ECO:0000256" key="2">
    <source>
        <dbReference type="ARBA" id="ARBA00022763"/>
    </source>
</evidence>
<dbReference type="Pfam" id="PF01119">
    <property type="entry name" value="DNA_mis_repair"/>
    <property type="match status" value="1"/>
</dbReference>
<accession>K1SBB3</accession>
<dbReference type="Gene3D" id="3.30.1370.100">
    <property type="entry name" value="MutL, C-terminal domain, regulatory subdomain"/>
    <property type="match status" value="1"/>
</dbReference>
<dbReference type="InterPro" id="IPR020568">
    <property type="entry name" value="Ribosomal_Su5_D2-typ_SF"/>
</dbReference>
<dbReference type="InterPro" id="IPR042121">
    <property type="entry name" value="MutL_C_regsub"/>
</dbReference>
<gene>
    <name evidence="6" type="ORF">OBE_11938</name>
</gene>
<dbReference type="SUPFAM" id="SSF54211">
    <property type="entry name" value="Ribosomal protein S5 domain 2-like"/>
    <property type="match status" value="1"/>
</dbReference>
<dbReference type="SMART" id="SM01340">
    <property type="entry name" value="DNA_mis_repair"/>
    <property type="match status" value="1"/>
</dbReference>
<dbReference type="InterPro" id="IPR014721">
    <property type="entry name" value="Ribsml_uS5_D2-typ_fold_subgr"/>
</dbReference>
<dbReference type="Pfam" id="PF13589">
    <property type="entry name" value="HATPase_c_3"/>
    <property type="match status" value="1"/>
</dbReference>
<dbReference type="SUPFAM" id="SSF118116">
    <property type="entry name" value="DNA mismatch repair protein MutL"/>
    <property type="match status" value="1"/>
</dbReference>
<proteinExistence type="inferred from homology"/>
<name>K1SBB3_9ZZZZ</name>
<sequence>MSKIQVMDEILANKIAAGEVIEKMMNIVKELVENSIDAKSTSIKIELKDAGTRMVKITDNGIGMDRDDATLAFSRHATSKCHDLHDLFNIESLGFRGEALPSIASISKVTLKTSNKKVGTLVKIEGGKIISVENSDLQEGTTITVEDVFYNTPVRLKYIKNLYSELANIVEYVNKMALSYPNIKFSLLNNDKVLLDTTGDGNLHKVIYEIYGSVVAKKMIELSNSNDDYSISGYISYPEVARSSRNAITTLVNGRVIKNNDLVKTIVDSYHTYIPKDRFPIIVLNIDVDPILVDVNVHPTKMDVKFSKMDTLKSLIEETITTKLKELLLIPNAIVRDDTVYEEVIKNDATKEENVKDITYQETMLTFDVEEETTKYEKEKPIDTVQLQTNNIIEDKYVIKDMIPRGIVYKTYIVAENEDGMYLIDQHAAAERVNYEKCLKKILNPTIETIPLLIPISIELPRNEYIVVKNHLDLLESIGIKCEEFGENTFIVRSHPTWLHENVEKQDIEKIFELIAHNESFDKNKFIDHAAATMACRMSIKANDYITLDEAKYLLDCLRQCDNPFNCPHGRPTIITYTKYDLEKMFKRVMD</sequence>
<dbReference type="NCBIfam" id="TIGR00585">
    <property type="entry name" value="mutl"/>
    <property type="match status" value="1"/>
</dbReference>
<evidence type="ECO:0000259" key="5">
    <source>
        <dbReference type="SMART" id="SM01340"/>
    </source>
</evidence>
<feature type="domain" description="MutL C-terminal dimerisation" evidence="4">
    <location>
        <begin position="404"/>
        <end position="546"/>
    </location>
</feature>
<keyword evidence="2" id="KW-0227">DNA damage</keyword>
<dbReference type="AlphaFoldDB" id="K1SBB3"/>
<dbReference type="InterPro" id="IPR036890">
    <property type="entry name" value="HATPase_C_sf"/>
</dbReference>
<organism evidence="6">
    <name type="scientific">human gut metagenome</name>
    <dbReference type="NCBI Taxonomy" id="408170"/>
    <lineage>
        <taxon>unclassified sequences</taxon>
        <taxon>metagenomes</taxon>
        <taxon>organismal metagenomes</taxon>
    </lineage>
</organism>
<evidence type="ECO:0000256" key="1">
    <source>
        <dbReference type="ARBA" id="ARBA00006082"/>
    </source>
</evidence>
<dbReference type="GO" id="GO:0006298">
    <property type="term" value="P:mismatch repair"/>
    <property type="evidence" value="ECO:0007669"/>
    <property type="project" value="InterPro"/>
</dbReference>
<dbReference type="InterPro" id="IPR038973">
    <property type="entry name" value="MutL/Mlh/Pms-like"/>
</dbReference>
<dbReference type="SMART" id="SM00853">
    <property type="entry name" value="MutL_C"/>
    <property type="match status" value="1"/>
</dbReference>
<reference evidence="6" key="1">
    <citation type="journal article" date="2013" name="Environ. Microbiol.">
        <title>Microbiota from the distal guts of lean and obese adolescents exhibit partial functional redundancy besides clear differences in community structure.</title>
        <authorList>
            <person name="Ferrer M."/>
            <person name="Ruiz A."/>
            <person name="Lanza F."/>
            <person name="Haange S.B."/>
            <person name="Oberbach A."/>
            <person name="Till H."/>
            <person name="Bargiela R."/>
            <person name="Campoy C."/>
            <person name="Segura M.T."/>
            <person name="Richter M."/>
            <person name="von Bergen M."/>
            <person name="Seifert J."/>
            <person name="Suarez A."/>
        </authorList>
    </citation>
    <scope>NUCLEOTIDE SEQUENCE</scope>
</reference>
<dbReference type="FunFam" id="3.30.565.10:FF:000003">
    <property type="entry name" value="DNA mismatch repair endonuclease MutL"/>
    <property type="match status" value="1"/>
</dbReference>
<comment type="caution">
    <text evidence="6">The sequence shown here is derived from an EMBL/GenBank/DDBJ whole genome shotgun (WGS) entry which is preliminary data.</text>
</comment>
<dbReference type="GO" id="GO:0005524">
    <property type="term" value="F:ATP binding"/>
    <property type="evidence" value="ECO:0007669"/>
    <property type="project" value="InterPro"/>
</dbReference>
<dbReference type="CDD" id="cd00782">
    <property type="entry name" value="MutL_Trans"/>
    <property type="match status" value="1"/>
</dbReference>
<keyword evidence="3" id="KW-0234">DNA repair</keyword>
<dbReference type="Gene3D" id="3.30.230.10">
    <property type="match status" value="1"/>
</dbReference>
<dbReference type="PANTHER" id="PTHR10073">
    <property type="entry name" value="DNA MISMATCH REPAIR PROTEIN MLH, PMS, MUTL"/>
    <property type="match status" value="1"/>
</dbReference>
<protein>
    <submittedName>
        <fullName evidence="6">DNA mismatch repair protein MutL</fullName>
    </submittedName>
</protein>
<dbReference type="HAMAP" id="MF_00149">
    <property type="entry name" value="DNA_mis_repair"/>
    <property type="match status" value="1"/>
</dbReference>
<dbReference type="PROSITE" id="PS00058">
    <property type="entry name" value="DNA_MISMATCH_REPAIR_1"/>
    <property type="match status" value="1"/>
</dbReference>
<dbReference type="InterPro" id="IPR013507">
    <property type="entry name" value="DNA_mismatch_S5_2-like"/>
</dbReference>
<evidence type="ECO:0000259" key="4">
    <source>
        <dbReference type="SMART" id="SM00853"/>
    </source>
</evidence>
<dbReference type="GO" id="GO:0016887">
    <property type="term" value="F:ATP hydrolysis activity"/>
    <property type="evidence" value="ECO:0007669"/>
    <property type="project" value="InterPro"/>
</dbReference>
<feature type="domain" description="DNA mismatch repair protein S5" evidence="5">
    <location>
        <begin position="207"/>
        <end position="325"/>
    </location>
</feature>
<evidence type="ECO:0000256" key="3">
    <source>
        <dbReference type="ARBA" id="ARBA00023204"/>
    </source>
</evidence>
<dbReference type="Gene3D" id="3.30.1540.20">
    <property type="entry name" value="MutL, C-terminal domain, dimerisation subdomain"/>
    <property type="match status" value="1"/>
</dbReference>
<dbReference type="EMBL" id="AJWZ01008227">
    <property type="protein sequence ID" value="EKC54708.1"/>
    <property type="molecule type" value="Genomic_DNA"/>
</dbReference>
<dbReference type="InterPro" id="IPR020667">
    <property type="entry name" value="DNA_mismatch_repair_MutL"/>
</dbReference>
<dbReference type="SUPFAM" id="SSF55874">
    <property type="entry name" value="ATPase domain of HSP90 chaperone/DNA topoisomerase II/histidine kinase"/>
    <property type="match status" value="1"/>
</dbReference>
<dbReference type="InterPro" id="IPR002099">
    <property type="entry name" value="MutL/Mlh/PMS"/>
</dbReference>
<dbReference type="Pfam" id="PF08676">
    <property type="entry name" value="MutL_C"/>
    <property type="match status" value="1"/>
</dbReference>
<dbReference type="CDD" id="cd16926">
    <property type="entry name" value="HATPase_MutL-MLH-PMS-like"/>
    <property type="match status" value="1"/>
</dbReference>
<dbReference type="InterPro" id="IPR042120">
    <property type="entry name" value="MutL_C_dimsub"/>
</dbReference>